<keyword evidence="3" id="KW-1185">Reference proteome</keyword>
<dbReference type="Pfam" id="PF08937">
    <property type="entry name" value="ThsB_TIR"/>
    <property type="match status" value="1"/>
</dbReference>
<proteinExistence type="predicted"/>
<dbReference type="RefSeq" id="WP_252766787.1">
    <property type="nucleotide sequence ID" value="NZ_CP097119.1"/>
</dbReference>
<evidence type="ECO:0000259" key="1">
    <source>
        <dbReference type="Pfam" id="PF08937"/>
    </source>
</evidence>
<dbReference type="EMBL" id="CP097119">
    <property type="protein sequence ID" value="USS89253.1"/>
    <property type="molecule type" value="Genomic_DNA"/>
</dbReference>
<name>A0A9Q8ZTX5_9LACO</name>
<dbReference type="InterPro" id="IPR015032">
    <property type="entry name" value="ThsB__TIR-like_domain"/>
</dbReference>
<protein>
    <submittedName>
        <fullName evidence="2">TIR domain-containing protein</fullName>
    </submittedName>
</protein>
<sequence>MVYRNKVYVAFDGDEDIRYYDIMKAWNKNQNHNFEFNNAHELHQARDSSTEESIKISLKDRLNNSKAFILLLGKNTRFLYKFVRWEIEMALKLEIPIIVVNLNGSKGVDYNLLPPILRNESFSTVPFKESDIIEELRKI</sequence>
<accession>A0A9Q8ZTX5</accession>
<dbReference type="SUPFAM" id="SSF52206">
    <property type="entry name" value="Hypothetical protein MTH538"/>
    <property type="match status" value="1"/>
</dbReference>
<dbReference type="AlphaFoldDB" id="A0A9Q8ZTX5"/>
<dbReference type="Gene3D" id="3.40.50.11200">
    <property type="match status" value="1"/>
</dbReference>
<evidence type="ECO:0000313" key="3">
    <source>
        <dbReference type="Proteomes" id="UP001055911"/>
    </source>
</evidence>
<dbReference type="InterPro" id="IPR036490">
    <property type="entry name" value="ThsB_TIR-like_sf"/>
</dbReference>
<feature type="domain" description="Thoeris protein ThsB TIR-like" evidence="1">
    <location>
        <begin position="8"/>
        <end position="106"/>
    </location>
</feature>
<gene>
    <name evidence="2" type="ORF">M3M40_00105</name>
</gene>
<dbReference type="Proteomes" id="UP001055911">
    <property type="component" value="Chromosome"/>
</dbReference>
<reference evidence="2" key="1">
    <citation type="submission" date="2022-05" db="EMBL/GenBank/DDBJ databases">
        <authorList>
            <person name="Oliphant S.A."/>
            <person name="Watson-Haigh N.S."/>
            <person name="Sumby K.M."/>
            <person name="Gardner J.M."/>
            <person name="Jiranek V."/>
        </authorList>
    </citation>
    <scope>NUCLEOTIDE SEQUENCE</scope>
    <source>
        <strain evidence="2">KI4_B1</strain>
    </source>
</reference>
<evidence type="ECO:0000313" key="2">
    <source>
        <dbReference type="EMBL" id="USS89253.1"/>
    </source>
</evidence>
<organism evidence="2 3">
    <name type="scientific">Fructilactobacillus cliffordii</name>
    <dbReference type="NCBI Taxonomy" id="2940299"/>
    <lineage>
        <taxon>Bacteria</taxon>
        <taxon>Bacillati</taxon>
        <taxon>Bacillota</taxon>
        <taxon>Bacilli</taxon>
        <taxon>Lactobacillales</taxon>
        <taxon>Lactobacillaceae</taxon>
        <taxon>Fructilactobacillus</taxon>
    </lineage>
</organism>